<keyword evidence="3" id="KW-1185">Reference proteome</keyword>
<name>A0A517ZGG5_9PLAN</name>
<evidence type="ECO:0008006" key="4">
    <source>
        <dbReference type="Google" id="ProtNLM"/>
    </source>
</evidence>
<reference evidence="2 3" key="1">
    <citation type="submission" date="2019-02" db="EMBL/GenBank/DDBJ databases">
        <title>Deep-cultivation of Planctomycetes and their phenomic and genomic characterization uncovers novel biology.</title>
        <authorList>
            <person name="Wiegand S."/>
            <person name="Jogler M."/>
            <person name="Boedeker C."/>
            <person name="Pinto D."/>
            <person name="Vollmers J."/>
            <person name="Rivas-Marin E."/>
            <person name="Kohn T."/>
            <person name="Peeters S.H."/>
            <person name="Heuer A."/>
            <person name="Rast P."/>
            <person name="Oberbeckmann S."/>
            <person name="Bunk B."/>
            <person name="Jeske O."/>
            <person name="Meyerdierks A."/>
            <person name="Storesund J.E."/>
            <person name="Kallscheuer N."/>
            <person name="Luecker S."/>
            <person name="Lage O.M."/>
            <person name="Pohl T."/>
            <person name="Merkel B.J."/>
            <person name="Hornburger P."/>
            <person name="Mueller R.-W."/>
            <person name="Bruemmer F."/>
            <person name="Labrenz M."/>
            <person name="Spormann A.M."/>
            <person name="Op den Camp H."/>
            <person name="Overmann J."/>
            <person name="Amann R."/>
            <person name="Jetten M.S.M."/>
            <person name="Mascher T."/>
            <person name="Medema M.H."/>
            <person name="Devos D.P."/>
            <person name="Kaster A.-K."/>
            <person name="Ovreas L."/>
            <person name="Rohde M."/>
            <person name="Galperin M.Y."/>
            <person name="Jogler C."/>
        </authorList>
    </citation>
    <scope>NUCLEOTIDE SEQUENCE [LARGE SCALE GENOMIC DNA]</scope>
    <source>
        <strain evidence="2 3">Mal4</strain>
    </source>
</reference>
<dbReference type="KEGG" id="mri:Mal4_59000"/>
<dbReference type="AlphaFoldDB" id="A0A517ZGG5"/>
<dbReference type="RefSeq" id="WP_145373058.1">
    <property type="nucleotide sequence ID" value="NZ_CP036275.1"/>
</dbReference>
<accession>A0A517ZGG5</accession>
<evidence type="ECO:0000256" key="1">
    <source>
        <dbReference type="SAM" id="MobiDB-lite"/>
    </source>
</evidence>
<feature type="compositionally biased region" description="Low complexity" evidence="1">
    <location>
        <begin position="51"/>
        <end position="61"/>
    </location>
</feature>
<feature type="region of interest" description="Disordered" evidence="1">
    <location>
        <begin position="44"/>
        <end position="123"/>
    </location>
</feature>
<gene>
    <name evidence="2" type="ORF">Mal4_59000</name>
</gene>
<dbReference type="OrthoDB" id="247580at2"/>
<dbReference type="Gene3D" id="2.60.120.430">
    <property type="entry name" value="Galactose-binding lectin"/>
    <property type="match status" value="1"/>
</dbReference>
<organism evidence="2 3">
    <name type="scientific">Maioricimonas rarisocia</name>
    <dbReference type="NCBI Taxonomy" id="2528026"/>
    <lineage>
        <taxon>Bacteria</taxon>
        <taxon>Pseudomonadati</taxon>
        <taxon>Planctomycetota</taxon>
        <taxon>Planctomycetia</taxon>
        <taxon>Planctomycetales</taxon>
        <taxon>Planctomycetaceae</taxon>
        <taxon>Maioricimonas</taxon>
    </lineage>
</organism>
<evidence type="ECO:0000313" key="3">
    <source>
        <dbReference type="Proteomes" id="UP000320496"/>
    </source>
</evidence>
<evidence type="ECO:0000313" key="2">
    <source>
        <dbReference type="EMBL" id="QDU41532.1"/>
    </source>
</evidence>
<dbReference type="EMBL" id="CP036275">
    <property type="protein sequence ID" value="QDU41532.1"/>
    <property type="molecule type" value="Genomic_DNA"/>
</dbReference>
<sequence length="539" mass="59816">MPGRTDDIRTTQTLAGRIARGTPHLSAPFVLMLCGMILSGGCAPEQEPAGASSHPAATNASSPPPAIADSEPTRATNAPPPAEPAASEAPAPAENPAPPSTEPEDPLPETQPVPVMNVYRPDDNRVRYDPDAAAEFGIQRYTSTHLELWTDIDPEEAELLPPLMDQALVALGEYFGPPLPARDGEPFQLTGYIMQDKDRFRAAGMLPEDVEEFAHGRHRDYEFWMNDQEYDYYRRHLMIHEGTHCFMMIMPATVRPPIWYLEGMAELFGTHRTAADGTAEFRVMPETPERFVGFGRITMVAESIAEGEDRSVKGMTELSANDFISRKDRPYAWSWAFCKFLDTHPRYRERFRELSRYLTSQAFYRHLQTAYTADMAALWIEWELFAHNLCYGYDIERAAIDFVEGVPLDPGGQVTLDVNAAAGWQSSVVQVEAGKTYTIESEGRTTLADQPRPWISEPQGITIEYAAGKPIGRLVAAIQSKTPPDADGNGSLRKVIDVGRGMQLVPKVSGTLYLRVNDDWSSLANNSGAYSVTIRREAD</sequence>
<dbReference type="Proteomes" id="UP000320496">
    <property type="component" value="Chromosome"/>
</dbReference>
<proteinExistence type="predicted"/>
<protein>
    <recommendedName>
        <fullName evidence="4">DUF1570 domain-containing protein</fullName>
    </recommendedName>
</protein>